<evidence type="ECO:0000256" key="3">
    <source>
        <dbReference type="ARBA" id="ARBA00012756"/>
    </source>
</evidence>
<comment type="caution">
    <text evidence="15">The sequence shown here is derived from an EMBL/GenBank/DDBJ whole genome shotgun (WGS) entry which is preliminary data.</text>
</comment>
<evidence type="ECO:0000256" key="10">
    <source>
        <dbReference type="PIRSR" id="PIRSR001084-2"/>
    </source>
</evidence>
<keyword evidence="16" id="KW-1185">Reference proteome</keyword>
<evidence type="ECO:0000256" key="5">
    <source>
        <dbReference type="ARBA" id="ARBA00022801"/>
    </source>
</evidence>
<dbReference type="InterPro" id="IPR013738">
    <property type="entry name" value="Beta_galactosidase_Trimer"/>
</dbReference>
<evidence type="ECO:0000256" key="11">
    <source>
        <dbReference type="PIRSR" id="PIRSR001084-3"/>
    </source>
</evidence>
<feature type="binding site" evidence="10">
    <location>
        <position position="103"/>
    </location>
    <ligand>
        <name>substrate</name>
    </ligand>
</feature>
<dbReference type="CDD" id="cd03143">
    <property type="entry name" value="A4_beta-galactosidase_middle_domain"/>
    <property type="match status" value="1"/>
</dbReference>
<feature type="binding site" evidence="11">
    <location>
        <position position="153"/>
    </location>
    <ligand>
        <name>Zn(2+)</name>
        <dbReference type="ChEBI" id="CHEBI:29105"/>
    </ligand>
</feature>
<dbReference type="InterPro" id="IPR013780">
    <property type="entry name" value="Glyco_hydro_b"/>
</dbReference>
<feature type="binding site" evidence="10">
    <location>
        <position position="318"/>
    </location>
    <ligand>
        <name>substrate</name>
    </ligand>
</feature>
<dbReference type="InterPro" id="IPR013529">
    <property type="entry name" value="Glyco_hydro_42_N"/>
</dbReference>
<keyword evidence="7 8" id="KW-0326">Glycosidase</keyword>
<dbReference type="Pfam" id="PF08533">
    <property type="entry name" value="Glyco_hydro_42C"/>
    <property type="match status" value="1"/>
</dbReference>
<feature type="domain" description="Glycoside hydrolase family 42 N-terminal" evidence="12">
    <location>
        <begin position="6"/>
        <end position="387"/>
    </location>
</feature>
<dbReference type="PANTHER" id="PTHR36447:SF2">
    <property type="entry name" value="BETA-GALACTOSIDASE YESZ"/>
    <property type="match status" value="1"/>
</dbReference>
<feature type="binding site" evidence="11">
    <location>
        <position position="151"/>
    </location>
    <ligand>
        <name>Zn(2+)</name>
        <dbReference type="ChEBI" id="CHEBI:29105"/>
    </ligand>
</feature>
<protein>
    <recommendedName>
        <fullName evidence="3 8">Beta-galactosidase</fullName>
        <shortName evidence="8">Beta-gal</shortName>
        <ecNumber evidence="3 8">3.2.1.23</ecNumber>
    </recommendedName>
</protein>
<dbReference type="OrthoDB" id="9800974at2"/>
<dbReference type="Proteomes" id="UP000237749">
    <property type="component" value="Unassembled WGS sequence"/>
</dbReference>
<evidence type="ECO:0000256" key="8">
    <source>
        <dbReference type="PIRNR" id="PIRNR001084"/>
    </source>
</evidence>
<evidence type="ECO:0000259" key="14">
    <source>
        <dbReference type="Pfam" id="PF08533"/>
    </source>
</evidence>
<feature type="active site" description="Nucleophile" evidence="9">
    <location>
        <position position="310"/>
    </location>
</feature>
<organism evidence="15 16">
    <name type="scientific">Lacrimispora xylanisolvens</name>
    <dbReference type="NCBI Taxonomy" id="384636"/>
    <lineage>
        <taxon>Bacteria</taxon>
        <taxon>Bacillati</taxon>
        <taxon>Bacillota</taxon>
        <taxon>Clostridia</taxon>
        <taxon>Lachnospirales</taxon>
        <taxon>Lachnospiraceae</taxon>
        <taxon>Lacrimispora</taxon>
    </lineage>
</organism>
<dbReference type="Gene3D" id="2.60.40.1180">
    <property type="entry name" value="Golgi alpha-mannosidase II"/>
    <property type="match status" value="1"/>
</dbReference>
<evidence type="ECO:0000259" key="13">
    <source>
        <dbReference type="Pfam" id="PF08532"/>
    </source>
</evidence>
<feature type="domain" description="Beta-galactosidase trimerisation" evidence="13">
    <location>
        <begin position="399"/>
        <end position="601"/>
    </location>
</feature>
<keyword evidence="5 8" id="KW-0378">Hydrolase</keyword>
<dbReference type="RefSeq" id="WP_104439854.1">
    <property type="nucleotide sequence ID" value="NZ_PTJA01000024.1"/>
</dbReference>
<feature type="binding site" evidence="11">
    <location>
        <position position="107"/>
    </location>
    <ligand>
        <name>Zn(2+)</name>
        <dbReference type="ChEBI" id="CHEBI:29105"/>
    </ligand>
</feature>
<dbReference type="PANTHER" id="PTHR36447">
    <property type="entry name" value="BETA-GALACTOSIDASE GANA"/>
    <property type="match status" value="1"/>
</dbReference>
<gene>
    <name evidence="15" type="ORF">BXY41_1243</name>
</gene>
<comment type="similarity">
    <text evidence="2 8">Belongs to the glycosyl hydrolase 42 family.</text>
</comment>
<dbReference type="InterPro" id="IPR029062">
    <property type="entry name" value="Class_I_gatase-like"/>
</dbReference>
<name>A0A2S6HAL0_9FIRM</name>
<dbReference type="InterPro" id="IPR013739">
    <property type="entry name" value="Beta_galactosidase_C"/>
</dbReference>
<dbReference type="Pfam" id="PF02449">
    <property type="entry name" value="Glyco_hydro_42"/>
    <property type="match status" value="1"/>
</dbReference>
<dbReference type="InterPro" id="IPR003476">
    <property type="entry name" value="Glyco_hydro_42"/>
</dbReference>
<proteinExistence type="inferred from homology"/>
<dbReference type="Gene3D" id="3.40.50.880">
    <property type="match status" value="1"/>
</dbReference>
<dbReference type="EMBL" id="PTJA01000024">
    <property type="protein sequence ID" value="PPK74517.1"/>
    <property type="molecule type" value="Genomic_DNA"/>
</dbReference>
<comment type="catalytic activity">
    <reaction evidence="1 8">
        <text>Hydrolysis of terminal non-reducing beta-D-galactose residues in beta-D-galactosides.</text>
        <dbReference type="EC" id="3.2.1.23"/>
    </reaction>
</comment>
<dbReference type="Pfam" id="PF08532">
    <property type="entry name" value="Glyco_hydro_42M"/>
    <property type="match status" value="1"/>
</dbReference>
<evidence type="ECO:0000313" key="16">
    <source>
        <dbReference type="Proteomes" id="UP000237749"/>
    </source>
</evidence>
<feature type="active site" description="Proton donor" evidence="9">
    <location>
        <position position="142"/>
    </location>
</feature>
<dbReference type="SUPFAM" id="SSF51445">
    <property type="entry name" value="(Trans)glycosidases"/>
    <property type="match status" value="1"/>
</dbReference>
<dbReference type="PIRSF" id="PIRSF001084">
    <property type="entry name" value="B-galactosidase"/>
    <property type="match status" value="1"/>
</dbReference>
<dbReference type="GO" id="GO:0004565">
    <property type="term" value="F:beta-galactosidase activity"/>
    <property type="evidence" value="ECO:0007669"/>
    <property type="project" value="UniProtKB-EC"/>
</dbReference>
<dbReference type="EC" id="3.2.1.23" evidence="3 8"/>
<sequence length="673" mass="77366">MRIGADYYPEHWDRDRWKTDAQMMVEANIKLIRVGEFAWSLYEPEENRYDFSWMDEVLDFFHQYGIKVVLCTPSATPPKWMADKYPEIYQEDIHGNPKIFGTRKHYCFNSGLYREKTRKMVGQIASRYGNHPALEAWQADNELGWANTTRCYCIKCEEKFRIWLKNKYGSIDCLNKKYGTVFWSQIYNSFDEVIIPKAGACYDTCHDTQGQNPGLLLDYYRFSSDSVISFMDETVQAIRVYSSKPITTNMLDASINSGTGIDYYKMSEKLDFVSYDNYIEFQWGIAEAAGVSKDHTLMRSYKKQPYWVMEEQSGPCGWSKMGPTPTPGKLRLWTYQSVANGADTVVYFRWRACPFGTEENWHGILNHDGKPNRRLEEISRVGNEMERLTRIYGALQPKARVAIIKSFDCEWSHSIHRHVEGFDYDKLLNCFYKPFYEMGLAVDFVRPDEDLKDYSLVLAPALVMLNEKETENITEYVRQGGNLLITFRSGIKDSYNNMLMDTVPGSLKELTGTRVHDYDPQLQKQTRVSTVFGEGKASLWCDIITPDTAESLGIYIDDFYSGETCFTRNAFGEGKAYYLGCDLDEEGMVRLTKYLGKAAGLPVHLYAIKGIETVEVSDGKNNALFILNHNAYPVVTAVDGNYKEMFSGQRVKDTICLEPYGVVLLDRMDLGNA</sequence>
<evidence type="ECO:0000256" key="2">
    <source>
        <dbReference type="ARBA" id="ARBA00005940"/>
    </source>
</evidence>
<keyword evidence="4 11" id="KW-0479">Metal-binding</keyword>
<evidence type="ECO:0000256" key="7">
    <source>
        <dbReference type="ARBA" id="ARBA00023295"/>
    </source>
</evidence>
<evidence type="ECO:0000256" key="4">
    <source>
        <dbReference type="ARBA" id="ARBA00022723"/>
    </source>
</evidence>
<evidence type="ECO:0000256" key="1">
    <source>
        <dbReference type="ARBA" id="ARBA00001412"/>
    </source>
</evidence>
<dbReference type="GO" id="GO:0006012">
    <property type="term" value="P:galactose metabolic process"/>
    <property type="evidence" value="ECO:0007669"/>
    <property type="project" value="InterPro"/>
</dbReference>
<evidence type="ECO:0000313" key="15">
    <source>
        <dbReference type="EMBL" id="PPK74517.1"/>
    </source>
</evidence>
<feature type="binding site" evidence="11">
    <location>
        <position position="156"/>
    </location>
    <ligand>
        <name>Zn(2+)</name>
        <dbReference type="ChEBI" id="CHEBI:29105"/>
    </ligand>
</feature>
<evidence type="ECO:0000256" key="9">
    <source>
        <dbReference type="PIRSR" id="PIRSR001084-1"/>
    </source>
</evidence>
<evidence type="ECO:0000256" key="6">
    <source>
        <dbReference type="ARBA" id="ARBA00022833"/>
    </source>
</evidence>
<dbReference type="GO" id="GO:0046872">
    <property type="term" value="F:metal ion binding"/>
    <property type="evidence" value="ECO:0007669"/>
    <property type="project" value="UniProtKB-KW"/>
</dbReference>
<keyword evidence="6 11" id="KW-0862">Zinc</keyword>
<accession>A0A2S6HAL0</accession>
<dbReference type="SUPFAM" id="SSF52317">
    <property type="entry name" value="Class I glutamine amidotransferase-like"/>
    <property type="match status" value="1"/>
</dbReference>
<feature type="binding site" evidence="10">
    <location>
        <position position="141"/>
    </location>
    <ligand>
        <name>substrate</name>
    </ligand>
</feature>
<dbReference type="InterPro" id="IPR017853">
    <property type="entry name" value="GH"/>
</dbReference>
<reference evidence="15 16" key="1">
    <citation type="submission" date="2018-02" db="EMBL/GenBank/DDBJ databases">
        <title>Genomic Encyclopedia of Archaeal and Bacterial Type Strains, Phase II (KMG-II): from individual species to whole genera.</title>
        <authorList>
            <person name="Goeker M."/>
        </authorList>
    </citation>
    <scope>NUCLEOTIDE SEQUENCE [LARGE SCALE GENOMIC DNA]</scope>
    <source>
        <strain evidence="15 16">DSM 3808</strain>
    </source>
</reference>
<feature type="domain" description="Beta-galactosidase C-terminal" evidence="14">
    <location>
        <begin position="610"/>
        <end position="665"/>
    </location>
</feature>
<dbReference type="AlphaFoldDB" id="A0A2S6HAL0"/>
<evidence type="ECO:0000259" key="12">
    <source>
        <dbReference type="Pfam" id="PF02449"/>
    </source>
</evidence>
<dbReference type="GO" id="GO:0009341">
    <property type="term" value="C:beta-galactosidase complex"/>
    <property type="evidence" value="ECO:0007669"/>
    <property type="project" value="InterPro"/>
</dbReference>
<dbReference type="Gene3D" id="3.20.20.80">
    <property type="entry name" value="Glycosidases"/>
    <property type="match status" value="1"/>
</dbReference>